<protein>
    <submittedName>
        <fullName evidence="2">Uncharacterized protein</fullName>
    </submittedName>
</protein>
<feature type="compositionally biased region" description="Polar residues" evidence="1">
    <location>
        <begin position="18"/>
        <end position="27"/>
    </location>
</feature>
<proteinExistence type="predicted"/>
<evidence type="ECO:0000313" key="3">
    <source>
        <dbReference type="Proteomes" id="UP000006461"/>
    </source>
</evidence>
<reference evidence="2 3" key="1">
    <citation type="journal article" date="2012" name="J. Bacteriol.">
        <title>Genome Sequence of Radiation-Resistant Modestobacter marinus Strain BC501, a Representative Actinobacterium That Thrives on Calcareous Stone Surfaces.</title>
        <authorList>
            <person name="Normand P."/>
            <person name="Gury J."/>
            <person name="Pujic P."/>
            <person name="Chouaia B."/>
            <person name="Crotti E."/>
            <person name="Brusetti L."/>
            <person name="Daffonchio D."/>
            <person name="Vacherie B."/>
            <person name="Barbe V."/>
            <person name="Medigue C."/>
            <person name="Calteau A."/>
            <person name="Ghodhbane-Gtari F."/>
            <person name="Essoussi I."/>
            <person name="Nouioui I."/>
            <person name="Abbassi-Ghozzi I."/>
            <person name="Gtari M."/>
        </authorList>
    </citation>
    <scope>NUCLEOTIDE SEQUENCE [LARGE SCALE GENOMIC DNA]</scope>
    <source>
        <strain evidence="3">BC 501</strain>
    </source>
</reference>
<dbReference type="KEGG" id="mmar:MODMU_0747"/>
<sequence length="27" mass="3068">MVQKRADVVEWGRRPRGGNTTLHMSGE</sequence>
<accession>I4ES37</accession>
<dbReference type="AlphaFoldDB" id="I4ES37"/>
<feature type="compositionally biased region" description="Basic and acidic residues" evidence="1">
    <location>
        <begin position="1"/>
        <end position="13"/>
    </location>
</feature>
<evidence type="ECO:0000313" key="2">
    <source>
        <dbReference type="EMBL" id="CCH86200.1"/>
    </source>
</evidence>
<dbReference type="HOGENOM" id="CLU_3414824_0_0_11"/>
<dbReference type="EMBL" id="FO203431">
    <property type="protein sequence ID" value="CCH86200.1"/>
    <property type="molecule type" value="Genomic_DNA"/>
</dbReference>
<name>I4ES37_MODI5</name>
<organism evidence="2 3">
    <name type="scientific">Modestobacter italicus (strain DSM 44449 / CECT 9708 / BC 501)</name>
    <dbReference type="NCBI Taxonomy" id="2732864"/>
    <lineage>
        <taxon>Bacteria</taxon>
        <taxon>Bacillati</taxon>
        <taxon>Actinomycetota</taxon>
        <taxon>Actinomycetes</taxon>
        <taxon>Geodermatophilales</taxon>
        <taxon>Geodermatophilaceae</taxon>
        <taxon>Modestobacter</taxon>
    </lineage>
</organism>
<feature type="region of interest" description="Disordered" evidence="1">
    <location>
        <begin position="1"/>
        <end position="27"/>
    </location>
</feature>
<keyword evidence="3" id="KW-1185">Reference proteome</keyword>
<evidence type="ECO:0000256" key="1">
    <source>
        <dbReference type="SAM" id="MobiDB-lite"/>
    </source>
</evidence>
<gene>
    <name evidence="2" type="ordered locus">MODMU_0747</name>
</gene>
<dbReference type="Proteomes" id="UP000006461">
    <property type="component" value="Chromosome"/>
</dbReference>